<evidence type="ECO:0000313" key="7">
    <source>
        <dbReference type="Proteomes" id="UP000837857"/>
    </source>
</evidence>
<evidence type="ECO:0000259" key="5">
    <source>
        <dbReference type="PROSITE" id="PS01031"/>
    </source>
</evidence>
<evidence type="ECO:0000256" key="1">
    <source>
        <dbReference type="PROSITE-ProRule" id="PRU00285"/>
    </source>
</evidence>
<name>A0ABN8IBT2_9NEOP</name>
<dbReference type="EMBL" id="OW152814">
    <property type="protein sequence ID" value="CAH2050940.1"/>
    <property type="molecule type" value="Genomic_DNA"/>
</dbReference>
<feature type="compositionally biased region" description="Basic and acidic residues" evidence="3">
    <location>
        <begin position="191"/>
        <end position="212"/>
    </location>
</feature>
<dbReference type="CDD" id="cd06526">
    <property type="entry name" value="metazoan_ACD"/>
    <property type="match status" value="1"/>
</dbReference>
<proteinExistence type="inferred from homology"/>
<dbReference type="PANTHER" id="PTHR45640">
    <property type="entry name" value="HEAT SHOCK PROTEIN HSP-12.2-RELATED"/>
    <property type="match status" value="1"/>
</dbReference>
<dbReference type="Proteomes" id="UP000837857">
    <property type="component" value="Chromosome 2"/>
</dbReference>
<keyword evidence="7" id="KW-1185">Reference proteome</keyword>
<feature type="region of interest" description="Disordered" evidence="3">
    <location>
        <begin position="157"/>
        <end position="221"/>
    </location>
</feature>
<dbReference type="InterPro" id="IPR002068">
    <property type="entry name" value="A-crystallin/Hsp20_dom"/>
</dbReference>
<feature type="domain" description="SHSP" evidence="5">
    <location>
        <begin position="60"/>
        <end position="169"/>
    </location>
</feature>
<evidence type="ECO:0000256" key="3">
    <source>
        <dbReference type="SAM" id="MobiDB-lite"/>
    </source>
</evidence>
<dbReference type="PRINTS" id="PR00299">
    <property type="entry name" value="ACRYSTALLIN"/>
</dbReference>
<evidence type="ECO:0000256" key="4">
    <source>
        <dbReference type="SAM" id="SignalP"/>
    </source>
</evidence>
<dbReference type="PANTHER" id="PTHR45640:SF26">
    <property type="entry name" value="RE23625P"/>
    <property type="match status" value="1"/>
</dbReference>
<sequence>MLSPRVLSALALLAAVAALPVSDKPAHPQPITTVNDDEVDDFSSWFRGPWDSLFSSVWKLIPSFADIGPRIVAKDDLFQVIVNVKKYKASDLTVKVKGDFVFVQGSHEAKHEESDVFASQFFHTYSLPANFSAAEVTAKLYSDGYLVVSAPLKGADEKPADREVPITETGTAYGDSADADKPELTTVLPTEDDKKEPTTPSEREDVTEKDNVIPHGAEAQP</sequence>
<gene>
    <name evidence="6" type="ORF">IPOD504_LOCUS7791</name>
</gene>
<evidence type="ECO:0000256" key="2">
    <source>
        <dbReference type="RuleBase" id="RU003616"/>
    </source>
</evidence>
<feature type="signal peptide" evidence="4">
    <location>
        <begin position="1"/>
        <end position="18"/>
    </location>
</feature>
<dbReference type="InterPro" id="IPR008978">
    <property type="entry name" value="HSP20-like_chaperone"/>
</dbReference>
<keyword evidence="4" id="KW-0732">Signal</keyword>
<dbReference type="InterPro" id="IPR001436">
    <property type="entry name" value="Alpha-crystallin/sHSP_animal"/>
</dbReference>
<dbReference type="Pfam" id="PF00011">
    <property type="entry name" value="HSP20"/>
    <property type="match status" value="1"/>
</dbReference>
<dbReference type="Gene3D" id="2.60.40.790">
    <property type="match status" value="1"/>
</dbReference>
<comment type="similarity">
    <text evidence="1 2">Belongs to the small heat shock protein (HSP20) family.</text>
</comment>
<organism evidence="6 7">
    <name type="scientific">Iphiclides podalirius</name>
    <name type="common">scarce swallowtail</name>
    <dbReference type="NCBI Taxonomy" id="110791"/>
    <lineage>
        <taxon>Eukaryota</taxon>
        <taxon>Metazoa</taxon>
        <taxon>Ecdysozoa</taxon>
        <taxon>Arthropoda</taxon>
        <taxon>Hexapoda</taxon>
        <taxon>Insecta</taxon>
        <taxon>Pterygota</taxon>
        <taxon>Neoptera</taxon>
        <taxon>Endopterygota</taxon>
        <taxon>Lepidoptera</taxon>
        <taxon>Glossata</taxon>
        <taxon>Ditrysia</taxon>
        <taxon>Papilionoidea</taxon>
        <taxon>Papilionidae</taxon>
        <taxon>Papilioninae</taxon>
        <taxon>Iphiclides</taxon>
    </lineage>
</organism>
<reference evidence="6" key="1">
    <citation type="submission" date="2022-03" db="EMBL/GenBank/DDBJ databases">
        <authorList>
            <person name="Martin H S."/>
        </authorList>
    </citation>
    <scope>NUCLEOTIDE SEQUENCE</scope>
</reference>
<evidence type="ECO:0000313" key="6">
    <source>
        <dbReference type="EMBL" id="CAH2050940.1"/>
    </source>
</evidence>
<protein>
    <recommendedName>
        <fullName evidence="5">SHSP domain-containing protein</fullName>
    </recommendedName>
</protein>
<accession>A0ABN8IBT2</accession>
<dbReference type="SUPFAM" id="SSF49764">
    <property type="entry name" value="HSP20-like chaperones"/>
    <property type="match status" value="1"/>
</dbReference>
<feature type="non-terminal residue" evidence="6">
    <location>
        <position position="221"/>
    </location>
</feature>
<dbReference type="PROSITE" id="PS01031">
    <property type="entry name" value="SHSP"/>
    <property type="match status" value="1"/>
</dbReference>
<feature type="chain" id="PRO_5046137535" description="SHSP domain-containing protein" evidence="4">
    <location>
        <begin position="19"/>
        <end position="221"/>
    </location>
</feature>